<dbReference type="AlphaFoldDB" id="A0A1Q9F5Q7"/>
<proteinExistence type="predicted"/>
<protein>
    <submittedName>
        <fullName evidence="2">Uncharacterized protein</fullName>
    </submittedName>
</protein>
<feature type="region of interest" description="Disordered" evidence="1">
    <location>
        <begin position="81"/>
        <end position="144"/>
    </location>
</feature>
<keyword evidence="3" id="KW-1185">Reference proteome</keyword>
<reference evidence="2 3" key="1">
    <citation type="submission" date="2016-02" db="EMBL/GenBank/DDBJ databases">
        <title>Genome analysis of coral dinoflagellate symbionts highlights evolutionary adaptations to a symbiotic lifestyle.</title>
        <authorList>
            <person name="Aranda M."/>
            <person name="Li Y."/>
            <person name="Liew Y.J."/>
            <person name="Baumgarten S."/>
            <person name="Simakov O."/>
            <person name="Wilson M."/>
            <person name="Piel J."/>
            <person name="Ashoor H."/>
            <person name="Bougouffa S."/>
            <person name="Bajic V.B."/>
            <person name="Ryu T."/>
            <person name="Ravasi T."/>
            <person name="Bayer T."/>
            <person name="Micklem G."/>
            <person name="Kim H."/>
            <person name="Bhak J."/>
            <person name="Lajeunesse T.C."/>
            <person name="Voolstra C.R."/>
        </authorList>
    </citation>
    <scope>NUCLEOTIDE SEQUENCE [LARGE SCALE GENOMIC DNA]</scope>
    <source>
        <strain evidence="2 3">CCMP2467</strain>
    </source>
</reference>
<dbReference type="EMBL" id="LSRX01000008">
    <property type="protein sequence ID" value="OLQ14982.1"/>
    <property type="molecule type" value="Genomic_DNA"/>
</dbReference>
<accession>A0A1Q9F5Q7</accession>
<gene>
    <name evidence="2" type="ORF">AK812_SmicGene848</name>
</gene>
<sequence>MSPTTASHGAALVAACVRAACMAKAPRRTVAAVAAAAISAALRLDDAAVAPPVPVPERSARLSGPDGQEDTALVQQLRQHRAERRRAKRARRKAAKAAAAPPGEDASLVDMEVASDAALGGGVDKSPSATVKSPEPKRPRTCDDGSGKLEWFDVLIKSGILHASDGTSSTITRATLGEPEAMNLTMLHMIMTAGPPGVTMVIDGEGLLAFANFFGGARTMATLWYVAALAALVQHDRQNASLNVAAYICQFLESVPLYTGLLALVFLALKFASSGKGWQLRERCTILPEQTEKLFNLYVGCGSIFHGQPIFVG</sequence>
<feature type="compositionally biased region" description="Basic and acidic residues" evidence="1">
    <location>
        <begin position="134"/>
        <end position="144"/>
    </location>
</feature>
<name>A0A1Q9F5Q7_SYMMI</name>
<dbReference type="Proteomes" id="UP000186817">
    <property type="component" value="Unassembled WGS sequence"/>
</dbReference>
<evidence type="ECO:0000313" key="3">
    <source>
        <dbReference type="Proteomes" id="UP000186817"/>
    </source>
</evidence>
<comment type="caution">
    <text evidence="2">The sequence shown here is derived from an EMBL/GenBank/DDBJ whole genome shotgun (WGS) entry which is preliminary data.</text>
</comment>
<feature type="compositionally biased region" description="Basic residues" evidence="1">
    <location>
        <begin position="81"/>
        <end position="95"/>
    </location>
</feature>
<evidence type="ECO:0000256" key="1">
    <source>
        <dbReference type="SAM" id="MobiDB-lite"/>
    </source>
</evidence>
<evidence type="ECO:0000313" key="2">
    <source>
        <dbReference type="EMBL" id="OLQ14982.1"/>
    </source>
</evidence>
<organism evidence="2 3">
    <name type="scientific">Symbiodinium microadriaticum</name>
    <name type="common">Dinoflagellate</name>
    <name type="synonym">Zooxanthella microadriatica</name>
    <dbReference type="NCBI Taxonomy" id="2951"/>
    <lineage>
        <taxon>Eukaryota</taxon>
        <taxon>Sar</taxon>
        <taxon>Alveolata</taxon>
        <taxon>Dinophyceae</taxon>
        <taxon>Suessiales</taxon>
        <taxon>Symbiodiniaceae</taxon>
        <taxon>Symbiodinium</taxon>
    </lineage>
</organism>